<evidence type="ECO:0000313" key="2">
    <source>
        <dbReference type="Proteomes" id="UP000008022"/>
    </source>
</evidence>
<proteinExistence type="predicted"/>
<evidence type="ECO:0000313" key="1">
    <source>
        <dbReference type="EnsemblPlants" id="ORUFI02G30270.1"/>
    </source>
</evidence>
<name>A0A0E0NJI6_ORYRU</name>
<reference evidence="1" key="2">
    <citation type="submission" date="2015-06" db="UniProtKB">
        <authorList>
            <consortium name="EnsemblPlants"/>
        </authorList>
    </citation>
    <scope>IDENTIFICATION</scope>
</reference>
<protein>
    <submittedName>
        <fullName evidence="1">Uncharacterized protein</fullName>
    </submittedName>
</protein>
<dbReference type="EnsemblPlants" id="ORUFI02G30270.1">
    <property type="protein sequence ID" value="ORUFI02G30270.1"/>
    <property type="gene ID" value="ORUFI02G30270"/>
</dbReference>
<accession>A0A0E0NJI6</accession>
<dbReference type="HOGENOM" id="CLU_1067065_0_0_1"/>
<organism evidence="1 2">
    <name type="scientific">Oryza rufipogon</name>
    <name type="common">Brownbeard rice</name>
    <name type="synonym">Asian wild rice</name>
    <dbReference type="NCBI Taxonomy" id="4529"/>
    <lineage>
        <taxon>Eukaryota</taxon>
        <taxon>Viridiplantae</taxon>
        <taxon>Streptophyta</taxon>
        <taxon>Embryophyta</taxon>
        <taxon>Tracheophyta</taxon>
        <taxon>Spermatophyta</taxon>
        <taxon>Magnoliopsida</taxon>
        <taxon>Liliopsida</taxon>
        <taxon>Poales</taxon>
        <taxon>Poaceae</taxon>
        <taxon>BOP clade</taxon>
        <taxon>Oryzoideae</taxon>
        <taxon>Oryzeae</taxon>
        <taxon>Oryzinae</taxon>
        <taxon>Oryza</taxon>
    </lineage>
</organism>
<dbReference type="AlphaFoldDB" id="A0A0E0NJI6"/>
<dbReference type="Gramene" id="ORUFI02G30270.1">
    <property type="protein sequence ID" value="ORUFI02G30270.1"/>
    <property type="gene ID" value="ORUFI02G30270"/>
</dbReference>
<sequence>MARFKTHDSYSWAESKYREERISYSTGCENYAINYAFQWIKGTTGCNVYGPYLDMDNQDLELLEVLGQLEEAVVRMRHGEVDADETRGKGGRDAGEQCRLPHREPLLPPHLLLSFPCKICDAARRWPFGRKKKRRAAEGKKRKTEEAQPLIDALITITLYHSSSLSCAAARRFPYLLYATTSPVVLDGANESCSPGLLLLKLATESAFVVIFPVSSGSSLPMPSPSPPNHVPRIVPTAITSPSLVVKPMAPDLFHSMYCTP</sequence>
<keyword evidence="2" id="KW-1185">Reference proteome</keyword>
<dbReference type="Proteomes" id="UP000008022">
    <property type="component" value="Unassembled WGS sequence"/>
</dbReference>
<reference evidence="2" key="1">
    <citation type="submission" date="2013-06" db="EMBL/GenBank/DDBJ databases">
        <authorList>
            <person name="Zhao Q."/>
        </authorList>
    </citation>
    <scope>NUCLEOTIDE SEQUENCE</scope>
    <source>
        <strain evidence="2">cv. W1943</strain>
    </source>
</reference>